<organism evidence="2 3">
    <name type="scientific">Eubacterium barkeri</name>
    <name type="common">Clostridium barkeri</name>
    <dbReference type="NCBI Taxonomy" id="1528"/>
    <lineage>
        <taxon>Bacteria</taxon>
        <taxon>Bacillati</taxon>
        <taxon>Bacillota</taxon>
        <taxon>Clostridia</taxon>
        <taxon>Eubacteriales</taxon>
        <taxon>Eubacteriaceae</taxon>
        <taxon>Eubacterium</taxon>
    </lineage>
</organism>
<dbReference type="OrthoDB" id="1772581at2"/>
<keyword evidence="3" id="KW-1185">Reference proteome</keyword>
<proteinExistence type="predicted"/>
<dbReference type="EMBL" id="FNOU01000039">
    <property type="protein sequence ID" value="SDY47204.1"/>
    <property type="molecule type" value="Genomic_DNA"/>
</dbReference>
<dbReference type="GO" id="GO:0003677">
    <property type="term" value="F:DNA binding"/>
    <property type="evidence" value="ECO:0007669"/>
    <property type="project" value="InterPro"/>
</dbReference>
<keyword evidence="1" id="KW-0175">Coiled coil</keyword>
<dbReference type="GO" id="GO:0004803">
    <property type="term" value="F:transposase activity"/>
    <property type="evidence" value="ECO:0007669"/>
    <property type="project" value="InterPro"/>
</dbReference>
<dbReference type="Gene3D" id="1.10.10.60">
    <property type="entry name" value="Homeodomain-like"/>
    <property type="match status" value="1"/>
</dbReference>
<sequence>MAKKYTPEFRAEVVKLSQEIGARPASERLNINLDTMYTWISKAKHRQTEVDALIQEKGGTVALADENNQLRRELREREEEIEILQDALGFFVKRRKK</sequence>
<reference evidence="3" key="1">
    <citation type="submission" date="2016-10" db="EMBL/GenBank/DDBJ databases">
        <authorList>
            <person name="Varghese N."/>
            <person name="Submissions S."/>
        </authorList>
    </citation>
    <scope>NUCLEOTIDE SEQUENCE [LARGE SCALE GENOMIC DNA]</scope>
    <source>
        <strain evidence="3">VPI 5359</strain>
    </source>
</reference>
<dbReference type="SUPFAM" id="SSF46689">
    <property type="entry name" value="Homeodomain-like"/>
    <property type="match status" value="1"/>
</dbReference>
<dbReference type="InterPro" id="IPR009057">
    <property type="entry name" value="Homeodomain-like_sf"/>
</dbReference>
<dbReference type="RefSeq" id="WP_090247286.1">
    <property type="nucleotide sequence ID" value="NZ_FNOU01000039.1"/>
</dbReference>
<gene>
    <name evidence="2" type="ORF">SAMN04488579_13910</name>
</gene>
<dbReference type="Proteomes" id="UP000199652">
    <property type="component" value="Unassembled WGS sequence"/>
</dbReference>
<evidence type="ECO:0000313" key="2">
    <source>
        <dbReference type="EMBL" id="SDY47204.1"/>
    </source>
</evidence>
<dbReference type="GO" id="GO:0006313">
    <property type="term" value="P:DNA transposition"/>
    <property type="evidence" value="ECO:0007669"/>
    <property type="project" value="InterPro"/>
</dbReference>
<evidence type="ECO:0000256" key="1">
    <source>
        <dbReference type="SAM" id="Coils"/>
    </source>
</evidence>
<name>A0A1H3K6S7_EUBBA</name>
<feature type="coiled-coil region" evidence="1">
    <location>
        <begin position="60"/>
        <end position="87"/>
    </location>
</feature>
<dbReference type="Pfam" id="PF01527">
    <property type="entry name" value="HTH_Tnp_1"/>
    <property type="match status" value="1"/>
</dbReference>
<dbReference type="InterPro" id="IPR002514">
    <property type="entry name" value="Transposase_8"/>
</dbReference>
<accession>A0A1H3K6S7</accession>
<protein>
    <submittedName>
        <fullName evidence="2">Transposase</fullName>
    </submittedName>
</protein>
<dbReference type="AlphaFoldDB" id="A0A1H3K6S7"/>
<dbReference type="STRING" id="1528.SAMN04488579_13910"/>
<evidence type="ECO:0000313" key="3">
    <source>
        <dbReference type="Proteomes" id="UP000199652"/>
    </source>
</evidence>